<dbReference type="InterPro" id="IPR039424">
    <property type="entry name" value="SBP_5"/>
</dbReference>
<name>A0A379AEZ5_ENTAG</name>
<keyword evidence="2" id="KW-0732">Signal</keyword>
<dbReference type="STRING" id="549.BEE12_00070"/>
<dbReference type="InterPro" id="IPR006311">
    <property type="entry name" value="TAT_signal"/>
</dbReference>
<feature type="domain" description="Solute-binding protein family 5" evidence="3">
    <location>
        <begin position="107"/>
        <end position="194"/>
    </location>
</feature>
<dbReference type="AlphaFoldDB" id="A0A379AEZ5"/>
<sequence>MSKFDNNDADAVNPALTRMITEGSLSRRSLMKMLSAGAVMSSGLITFSGAALADDKPVRGGKLRAAMSNASATDTLDPAKSNNSADYTRQFMFYSGLTELDKNLMAQPALAESLESSDGITWHIKLRKGVTFHDGKPLTAKDVIYSLSRHKDPAIASIAFKLADQFKTFSAVNDNEVQLELSSANFDVPLYAGDTAVSDRAGRHQRFQQRHRHRSVCLQSLYAGCAHHRHQKSQLLQAWSAASG</sequence>
<protein>
    <submittedName>
        <fullName evidence="4">Glutathione-binding protein gsiB</fullName>
    </submittedName>
</protein>
<dbReference type="PROSITE" id="PS51318">
    <property type="entry name" value="TAT"/>
    <property type="match status" value="1"/>
</dbReference>
<gene>
    <name evidence="4" type="primary">gsiB_1</name>
    <name evidence="4" type="ORF">NCTC9381_02034</name>
</gene>
<dbReference type="InterPro" id="IPR000914">
    <property type="entry name" value="SBP_5_dom"/>
</dbReference>
<dbReference type="Gene3D" id="3.40.190.10">
    <property type="entry name" value="Periplasmic binding protein-like II"/>
    <property type="match status" value="1"/>
</dbReference>
<reference evidence="4 5" key="1">
    <citation type="submission" date="2018-06" db="EMBL/GenBank/DDBJ databases">
        <authorList>
            <consortium name="Pathogen Informatics"/>
            <person name="Doyle S."/>
        </authorList>
    </citation>
    <scope>NUCLEOTIDE SEQUENCE [LARGE SCALE GENOMIC DNA]</scope>
    <source>
        <strain evidence="4 5">NCTC9381</strain>
    </source>
</reference>
<evidence type="ECO:0000256" key="1">
    <source>
        <dbReference type="ARBA" id="ARBA00005695"/>
    </source>
</evidence>
<dbReference type="PANTHER" id="PTHR30290">
    <property type="entry name" value="PERIPLASMIC BINDING COMPONENT OF ABC TRANSPORTER"/>
    <property type="match status" value="1"/>
</dbReference>
<dbReference type="SUPFAM" id="SSF53850">
    <property type="entry name" value="Periplasmic binding protein-like II"/>
    <property type="match status" value="1"/>
</dbReference>
<accession>A0A379AEZ5</accession>
<dbReference type="PANTHER" id="PTHR30290:SF38">
    <property type="entry name" value="D,D-DIPEPTIDE-BINDING PERIPLASMIC PROTEIN DDPA-RELATED"/>
    <property type="match status" value="1"/>
</dbReference>
<dbReference type="GO" id="GO:0015833">
    <property type="term" value="P:peptide transport"/>
    <property type="evidence" value="ECO:0007669"/>
    <property type="project" value="TreeGrafter"/>
</dbReference>
<evidence type="ECO:0000313" key="4">
    <source>
        <dbReference type="EMBL" id="SUB16132.1"/>
    </source>
</evidence>
<dbReference type="Pfam" id="PF00496">
    <property type="entry name" value="SBP_bac_5"/>
    <property type="match status" value="1"/>
</dbReference>
<keyword evidence="5" id="KW-1185">Reference proteome</keyword>
<dbReference type="GO" id="GO:1904680">
    <property type="term" value="F:peptide transmembrane transporter activity"/>
    <property type="evidence" value="ECO:0007669"/>
    <property type="project" value="TreeGrafter"/>
</dbReference>
<comment type="similarity">
    <text evidence="1">Belongs to the bacterial solute-binding protein 5 family.</text>
</comment>
<organism evidence="4 5">
    <name type="scientific">Enterobacter agglomerans</name>
    <name type="common">Erwinia herbicola</name>
    <name type="synonym">Pantoea agglomerans</name>
    <dbReference type="NCBI Taxonomy" id="549"/>
    <lineage>
        <taxon>Bacteria</taxon>
        <taxon>Pseudomonadati</taxon>
        <taxon>Pseudomonadota</taxon>
        <taxon>Gammaproteobacteria</taxon>
        <taxon>Enterobacterales</taxon>
        <taxon>Erwiniaceae</taxon>
        <taxon>Pantoea</taxon>
        <taxon>Pantoea agglomerans group</taxon>
    </lineage>
</organism>
<evidence type="ECO:0000313" key="5">
    <source>
        <dbReference type="Proteomes" id="UP000254640"/>
    </source>
</evidence>
<dbReference type="EMBL" id="UGSO01000001">
    <property type="protein sequence ID" value="SUB16132.1"/>
    <property type="molecule type" value="Genomic_DNA"/>
</dbReference>
<dbReference type="Proteomes" id="UP000254640">
    <property type="component" value="Unassembled WGS sequence"/>
</dbReference>
<evidence type="ECO:0000259" key="3">
    <source>
        <dbReference type="Pfam" id="PF00496"/>
    </source>
</evidence>
<evidence type="ECO:0000256" key="2">
    <source>
        <dbReference type="ARBA" id="ARBA00022729"/>
    </source>
</evidence>
<proteinExistence type="inferred from homology"/>